<dbReference type="SUPFAM" id="SSF53474">
    <property type="entry name" value="alpha/beta-Hydrolases"/>
    <property type="match status" value="1"/>
</dbReference>
<evidence type="ECO:0000256" key="9">
    <source>
        <dbReference type="ARBA" id="ARBA00023136"/>
    </source>
</evidence>
<evidence type="ECO:0000259" key="11">
    <source>
        <dbReference type="Pfam" id="PF07819"/>
    </source>
</evidence>
<dbReference type="Gene3D" id="3.40.50.1820">
    <property type="entry name" value="alpha/beta hydrolase"/>
    <property type="match status" value="1"/>
</dbReference>
<evidence type="ECO:0000256" key="1">
    <source>
        <dbReference type="ARBA" id="ARBA00004477"/>
    </source>
</evidence>
<evidence type="ECO:0000256" key="3">
    <source>
        <dbReference type="ARBA" id="ARBA00022448"/>
    </source>
</evidence>
<evidence type="ECO:0000256" key="6">
    <source>
        <dbReference type="ARBA" id="ARBA00022824"/>
    </source>
</evidence>
<feature type="transmembrane region" description="Helical" evidence="10">
    <location>
        <begin position="799"/>
        <end position="822"/>
    </location>
</feature>
<keyword evidence="14" id="KW-1185">Reference proteome</keyword>
<comment type="subcellular location">
    <subcellularLocation>
        <location evidence="1">Endoplasmic reticulum membrane</location>
        <topology evidence="1">Multi-pass membrane protein</topology>
    </subcellularLocation>
</comment>
<evidence type="ECO:0000256" key="4">
    <source>
        <dbReference type="ARBA" id="ARBA00022692"/>
    </source>
</evidence>
<comment type="similarity">
    <text evidence="2 10">Belongs to the GPI inositol-deacylase family.</text>
</comment>
<name>A0A1L0BX24_9ASCO</name>
<keyword evidence="3 10" id="KW-0813">Transport</keyword>
<keyword evidence="4 10" id="KW-0812">Transmembrane</keyword>
<evidence type="ECO:0000259" key="12">
    <source>
        <dbReference type="Pfam" id="PF25140"/>
    </source>
</evidence>
<dbReference type="GO" id="GO:0006888">
    <property type="term" value="P:endoplasmic reticulum to Golgi vesicle-mediated transport"/>
    <property type="evidence" value="ECO:0007669"/>
    <property type="project" value="TreeGrafter"/>
</dbReference>
<keyword evidence="9 10" id="KW-0472">Membrane</keyword>
<dbReference type="Pfam" id="PF25140">
    <property type="entry name" value="PGAP1_TMD"/>
    <property type="match status" value="1"/>
</dbReference>
<dbReference type="InterPro" id="IPR056824">
    <property type="entry name" value="PGAP1_TMD"/>
</dbReference>
<dbReference type="GO" id="GO:0015031">
    <property type="term" value="P:protein transport"/>
    <property type="evidence" value="ECO:0007669"/>
    <property type="project" value="UniProtKB-KW"/>
</dbReference>
<dbReference type="InterPro" id="IPR039529">
    <property type="entry name" value="PGAP1/BST1"/>
</dbReference>
<evidence type="ECO:0000256" key="2">
    <source>
        <dbReference type="ARBA" id="ARBA00006931"/>
    </source>
</evidence>
<dbReference type="GO" id="GO:0005789">
    <property type="term" value="C:endoplasmic reticulum membrane"/>
    <property type="evidence" value="ECO:0007669"/>
    <property type="project" value="UniProtKB-SubCell"/>
</dbReference>
<dbReference type="Proteomes" id="UP000182334">
    <property type="component" value="Chromosome V"/>
</dbReference>
<evidence type="ECO:0000256" key="7">
    <source>
        <dbReference type="ARBA" id="ARBA00022927"/>
    </source>
</evidence>
<proteinExistence type="inferred from homology"/>
<dbReference type="AlphaFoldDB" id="A0A1L0BX24"/>
<feature type="transmembrane region" description="Helical" evidence="10">
    <location>
        <begin position="987"/>
        <end position="1008"/>
    </location>
</feature>
<dbReference type="Pfam" id="PF07819">
    <property type="entry name" value="PGAP1"/>
    <property type="match status" value="1"/>
</dbReference>
<evidence type="ECO:0000256" key="8">
    <source>
        <dbReference type="ARBA" id="ARBA00022989"/>
    </source>
</evidence>
<keyword evidence="7 10" id="KW-0653">Protein transport</keyword>
<feature type="domain" description="GPI inositol-deacylase PGAP1-like alpha/beta" evidence="11">
    <location>
        <begin position="91"/>
        <end position="328"/>
    </location>
</feature>
<dbReference type="STRING" id="45354.A0A1L0BX24"/>
<organism evidence="13 14">
    <name type="scientific">Sungouiella intermedia</name>
    <dbReference type="NCBI Taxonomy" id="45354"/>
    <lineage>
        <taxon>Eukaryota</taxon>
        <taxon>Fungi</taxon>
        <taxon>Dikarya</taxon>
        <taxon>Ascomycota</taxon>
        <taxon>Saccharomycotina</taxon>
        <taxon>Pichiomycetes</taxon>
        <taxon>Metschnikowiaceae</taxon>
        <taxon>Sungouiella</taxon>
    </lineage>
</organism>
<feature type="transmembrane region" description="Helical" evidence="10">
    <location>
        <begin position="961"/>
        <end position="981"/>
    </location>
</feature>
<gene>
    <name evidence="13" type="ORF">SAMEA4029010_CIC11G00000005592</name>
</gene>
<feature type="domain" description="GPI inositol-deacylase transmembrane" evidence="12">
    <location>
        <begin position="682"/>
        <end position="1001"/>
    </location>
</feature>
<feature type="transmembrane region" description="Helical" evidence="10">
    <location>
        <begin position="680"/>
        <end position="702"/>
    </location>
</feature>
<keyword evidence="8 10" id="KW-1133">Transmembrane helix</keyword>
<reference evidence="13 14" key="1">
    <citation type="submission" date="2016-10" db="EMBL/GenBank/DDBJ databases">
        <authorList>
            <person name="de Groot N.N."/>
        </authorList>
    </citation>
    <scope>NUCLEOTIDE SEQUENCE [LARGE SCALE GENOMIC DNA]</scope>
    <source>
        <strain evidence="13 14">CBS 141442</strain>
    </source>
</reference>
<dbReference type="PANTHER" id="PTHR15495:SF7">
    <property type="entry name" value="GPI INOSITOL-DEACYLASE"/>
    <property type="match status" value="1"/>
</dbReference>
<accession>A0A1L0BX24</accession>
<dbReference type="InterPro" id="IPR012908">
    <property type="entry name" value="PGAP1-ab_dom-like"/>
</dbReference>
<comment type="function">
    <text evidence="10">Involved in inositol deacylation of GPI-anchored proteins which plays important roles in the quality control and ER-associated degradation of GPI-anchored proteins.</text>
</comment>
<dbReference type="InterPro" id="IPR029058">
    <property type="entry name" value="AB_hydrolase_fold"/>
</dbReference>
<keyword evidence="6 10" id="KW-0256">Endoplasmic reticulum</keyword>
<feature type="transmembrane region" description="Helical" evidence="10">
    <location>
        <begin position="887"/>
        <end position="910"/>
    </location>
</feature>
<keyword evidence="5 10" id="KW-0378">Hydrolase</keyword>
<dbReference type="GO" id="GO:0006505">
    <property type="term" value="P:GPI anchor metabolic process"/>
    <property type="evidence" value="ECO:0007669"/>
    <property type="project" value="TreeGrafter"/>
</dbReference>
<feature type="transmembrane region" description="Helical" evidence="10">
    <location>
        <begin position="842"/>
        <end position="867"/>
    </location>
</feature>
<feature type="transmembrane region" description="Helical" evidence="10">
    <location>
        <begin position="722"/>
        <end position="739"/>
    </location>
</feature>
<dbReference type="Pfam" id="PF25141">
    <property type="entry name" value="PGAP1_2nd"/>
    <property type="match status" value="1"/>
</dbReference>
<dbReference type="PANTHER" id="PTHR15495">
    <property type="entry name" value="NEGATIVE REGULATOR OF VESICLE FORMATION-RELATED"/>
    <property type="match status" value="1"/>
</dbReference>
<evidence type="ECO:0000256" key="5">
    <source>
        <dbReference type="ARBA" id="ARBA00022801"/>
    </source>
</evidence>
<dbReference type="GO" id="GO:0050185">
    <property type="term" value="F:phosphatidylinositol deacylase activity"/>
    <property type="evidence" value="ECO:0007669"/>
    <property type="project" value="TreeGrafter"/>
</dbReference>
<evidence type="ECO:0000313" key="14">
    <source>
        <dbReference type="Proteomes" id="UP000182334"/>
    </source>
</evidence>
<evidence type="ECO:0000256" key="10">
    <source>
        <dbReference type="RuleBase" id="RU365011"/>
    </source>
</evidence>
<dbReference type="EMBL" id="LT635760">
    <property type="protein sequence ID" value="SGZ55897.1"/>
    <property type="molecule type" value="Genomic_DNA"/>
</dbReference>
<sequence>MDRDVLRRPLYLVAFLGLLLVYFTAYDYLLTPNEGADAGSCRVVSMYPSFARIRSFDQSHTKFASKFSLYLYREQGKDPIPKEENEGFQSLDGIPALFIPGNAGSYRQMRSIAAEISNLYFDDNIHVVTNPNARNFDFFTADFNEDFTAFHGRTMLDQAEFLNEAIRFILLLYLNTSNPPTSVIIVAHSMGGIVARVMPTLPNYVLGSINTIVTLSSPHSAAPLTFDGDILKIYLAIDRFWLDAFEVDPNSLGVAHLRLKNVSLVSITGGLLDSVLPADYTTLGFLVPPSNGFAVYTTGIPDVWTPMDHLAIMWCRQLRRQLLRMLLELVDVTSPHRTYPLEKRMPIMRRHLLSGFESYSKNDRLPPGDADDHIILRFDNKESGRGAFPRYIWKSNESKDLVTSIPLLVNSTILIVSDTELDQVFSSKGVKILLCRKEGKGTRTLDLTTLVTNEYIELVCADLSDQTNFIPRSAKDVEAIEESSFDGHKLPFHALRLNPEDFQGYEELVILDTMTKLRRKKNFVIVERSHLKDTQYNLAKDMFTLITRGAEVSLLPSSPLAINLHISGAWSSILSYRLELKGLQKLLDGKFEPFMRQWKEEPYETKWHINLNSRRYILISMHGIAPYTPFNQKPDTRGLNLELWKDPQLDMNENEIETIDVVLKVDWANSLKLLVLRYRLATISQCLAITVLATMFQFAQYFSSGTFPDYIFGLLRVTQRNVMVPILIILILLTPLTKLRAVQTFLNVIDPVVLHDPNELNLSLHDDFTLNSFFLGLQELVLSGVSWVFFTMGVGLNFLLYYALQFIGIVVLTAASLVLGVFSRIDNTQQRDVDNSLRRKFVTTALIVCAVLFYLPYQFAYMVSFVIQVVTTVKSMAHNRTRSMWNYHISFLMMMLWVLPINVPVLVVFVHNLNIQWNTPFSSHHNFMAVAPIVALSEVHSFFPESMPFGGENKQRISKKVFAKVTFAILGYTVFYCTMYGARHTFWLHHLFNIWCSWLLIGFLDHMYSPHDEKSK</sequence>
<dbReference type="OrthoDB" id="348976at2759"/>
<dbReference type="EC" id="3.1.-.-" evidence="10"/>
<evidence type="ECO:0000313" key="13">
    <source>
        <dbReference type="EMBL" id="SGZ55897.1"/>
    </source>
</evidence>
<protein>
    <recommendedName>
        <fullName evidence="10">GPI inositol-deacylase</fullName>
        <ecNumber evidence="10">3.1.-.-</ecNumber>
    </recommendedName>
</protein>